<dbReference type="Gene3D" id="3.55.10.10">
    <property type="entry name" value="Archease domain"/>
    <property type="match status" value="1"/>
</dbReference>
<dbReference type="Pfam" id="PF01951">
    <property type="entry name" value="Archease"/>
    <property type="match status" value="1"/>
</dbReference>
<evidence type="ECO:0000256" key="1">
    <source>
        <dbReference type="ARBA" id="ARBA00007963"/>
    </source>
</evidence>
<dbReference type="EMBL" id="DSZN01000145">
    <property type="protein sequence ID" value="HGQ86511.1"/>
    <property type="molecule type" value="Genomic_DNA"/>
</dbReference>
<keyword evidence="3" id="KW-0479">Metal-binding</keyword>
<evidence type="ECO:0000256" key="2">
    <source>
        <dbReference type="ARBA" id="ARBA00022694"/>
    </source>
</evidence>
<evidence type="ECO:0000313" key="6">
    <source>
        <dbReference type="EMBL" id="HGQ86511.1"/>
    </source>
</evidence>
<dbReference type="GO" id="GO:0046872">
    <property type="term" value="F:metal ion binding"/>
    <property type="evidence" value="ECO:0007669"/>
    <property type="project" value="UniProtKB-KW"/>
</dbReference>
<dbReference type="GO" id="GO:0008033">
    <property type="term" value="P:tRNA processing"/>
    <property type="evidence" value="ECO:0007669"/>
    <property type="project" value="UniProtKB-KW"/>
</dbReference>
<sequence length="144" mass="16653">MTKFETFEHGADIGIRGYGETLSEAFSNILKALATLLVENLNWKDLSLNKKYPIEIESEFLDELLVVFINKVLSLFYLEKILFFEFKGEIKEKNEKYILKGELLGEIYLHEKFGYGVEVKGATFTMAEVKKENNLWIVQCVVDV</sequence>
<reference evidence="6" key="1">
    <citation type="journal article" date="2020" name="mSystems">
        <title>Genome- and Community-Level Interaction Insights into Carbon Utilization and Element Cycling Functions of Hydrothermarchaeota in Hydrothermal Sediment.</title>
        <authorList>
            <person name="Zhou Z."/>
            <person name="Liu Y."/>
            <person name="Xu W."/>
            <person name="Pan J."/>
            <person name="Luo Z.H."/>
            <person name="Li M."/>
        </authorList>
    </citation>
    <scope>NUCLEOTIDE SEQUENCE [LARGE SCALE GENOMIC DNA]</scope>
    <source>
        <strain evidence="6">SpSt-6</strain>
    </source>
</reference>
<gene>
    <name evidence="6" type="ORF">ENT66_09735</name>
</gene>
<evidence type="ECO:0000256" key="3">
    <source>
        <dbReference type="ARBA" id="ARBA00022723"/>
    </source>
</evidence>
<dbReference type="InterPro" id="IPR002804">
    <property type="entry name" value="Archease"/>
</dbReference>
<organism evidence="6">
    <name type="scientific">Thermodesulfobacterium geofontis</name>
    <dbReference type="NCBI Taxonomy" id="1295609"/>
    <lineage>
        <taxon>Bacteria</taxon>
        <taxon>Pseudomonadati</taxon>
        <taxon>Thermodesulfobacteriota</taxon>
        <taxon>Thermodesulfobacteria</taxon>
        <taxon>Thermodesulfobacteriales</taxon>
        <taxon>Thermodesulfobacteriaceae</taxon>
        <taxon>Thermodesulfobacterium</taxon>
    </lineage>
</organism>
<dbReference type="PANTHER" id="PTHR12682:SF11">
    <property type="entry name" value="PROTEIN ARCHEASE"/>
    <property type="match status" value="1"/>
</dbReference>
<keyword evidence="2" id="KW-0819">tRNA processing</keyword>
<dbReference type="AlphaFoldDB" id="A0A7C4JS46"/>
<accession>A0A7C4JS46</accession>
<evidence type="ECO:0000256" key="4">
    <source>
        <dbReference type="ARBA" id="ARBA00022837"/>
    </source>
</evidence>
<proteinExistence type="inferred from homology"/>
<keyword evidence="4" id="KW-0106">Calcium</keyword>
<protein>
    <submittedName>
        <fullName evidence="6">Archease</fullName>
    </submittedName>
</protein>
<dbReference type="PANTHER" id="PTHR12682">
    <property type="entry name" value="ARCHEASE"/>
    <property type="match status" value="1"/>
</dbReference>
<name>A0A7C4JS46_9BACT</name>
<dbReference type="InterPro" id="IPR023572">
    <property type="entry name" value="Archease_dom"/>
</dbReference>
<comment type="caution">
    <text evidence="6">The sequence shown here is derived from an EMBL/GenBank/DDBJ whole genome shotgun (WGS) entry which is preliminary data.</text>
</comment>
<evidence type="ECO:0000259" key="5">
    <source>
        <dbReference type="Pfam" id="PF01951"/>
    </source>
</evidence>
<dbReference type="InterPro" id="IPR036820">
    <property type="entry name" value="Archease_dom_sf"/>
</dbReference>
<feature type="domain" description="Archease" evidence="5">
    <location>
        <begin position="4"/>
        <end position="144"/>
    </location>
</feature>
<comment type="similarity">
    <text evidence="1">Belongs to the archease family.</text>
</comment>
<dbReference type="SUPFAM" id="SSF69819">
    <property type="entry name" value="MTH1598-like"/>
    <property type="match status" value="1"/>
</dbReference>